<evidence type="ECO:0000313" key="8">
    <source>
        <dbReference type="EMBL" id="MBF4469694.1"/>
    </source>
</evidence>
<evidence type="ECO:0000259" key="6">
    <source>
        <dbReference type="PROSITE" id="PS51332"/>
    </source>
</evidence>
<dbReference type="Pfam" id="PF04055">
    <property type="entry name" value="Radical_SAM"/>
    <property type="match status" value="1"/>
</dbReference>
<proteinExistence type="predicted"/>
<protein>
    <submittedName>
        <fullName evidence="8">Radical SAM protein</fullName>
    </submittedName>
</protein>
<feature type="domain" description="Radical SAM core" evidence="7">
    <location>
        <begin position="216"/>
        <end position="431"/>
    </location>
</feature>
<keyword evidence="4" id="KW-0408">Iron</keyword>
<evidence type="ECO:0000256" key="5">
    <source>
        <dbReference type="ARBA" id="ARBA00023014"/>
    </source>
</evidence>
<dbReference type="PROSITE" id="PS51918">
    <property type="entry name" value="RADICAL_SAM"/>
    <property type="match status" value="1"/>
</dbReference>
<dbReference type="SUPFAM" id="SSF52242">
    <property type="entry name" value="Cobalamin (vitamin B12)-binding domain"/>
    <property type="match status" value="1"/>
</dbReference>
<dbReference type="SFLD" id="SFLDG01123">
    <property type="entry name" value="methyltransferase_(Class_B)"/>
    <property type="match status" value="1"/>
</dbReference>
<dbReference type="InterPro" id="IPR051198">
    <property type="entry name" value="BchE-like"/>
</dbReference>
<sequence length="501" mass="58188">MKILFLNLPYKFNISRASRWPEKTKAGTLYYPYWLAYGAGVCEKKGIETKLVDCITREYSIEDTLNEISNYNPDYIMAEITTPTCFYDFETINIIKKENPNLKIIIGGTHATILPEEVLNQCNGIDFVVRQEYDFTIPEIIFTLNNSGNIDDKGDISEIKGISYRSDAIHSDDESIERVKIFHNPDRVPLDNLDELPFVSKVYQKFLNVDDYAYAFAQKPMIQIVSARGCPNKCNFCSYPSTMGGRLFRTRSTKDLVDEIEYILTEMPEIKEIFIEDDTFTVNNERIIDFCDEIIKRGLNPIWSCNTRVDLPFNVMKKMKEAGCRLLVTGYESGSQKVLDETKKGINLQQSLDFAKNTKKLGIKVFGCFMIGLKGDNLDTINETFEFAKKVYPDMCFFQQAVPFPGTEFYEWVKEEGYLITEDYSKWLNDDGYLNCLVNYPYASADEIEKIRDNLMSKYYFSFTYIFKTFLSNLDWIEFKRVFRGGYAYISFRLKKLVKKS</sequence>
<dbReference type="GO" id="GO:0046872">
    <property type="term" value="F:metal ion binding"/>
    <property type="evidence" value="ECO:0007669"/>
    <property type="project" value="UniProtKB-KW"/>
</dbReference>
<evidence type="ECO:0000313" key="9">
    <source>
        <dbReference type="Proteomes" id="UP000658733"/>
    </source>
</evidence>
<dbReference type="Gene3D" id="3.20.20.70">
    <property type="entry name" value="Aldolase class I"/>
    <property type="match status" value="1"/>
</dbReference>
<evidence type="ECO:0000256" key="2">
    <source>
        <dbReference type="ARBA" id="ARBA00022691"/>
    </source>
</evidence>
<dbReference type="InterPro" id="IPR006158">
    <property type="entry name" value="Cobalamin-bd"/>
</dbReference>
<dbReference type="RefSeq" id="WP_278524341.1">
    <property type="nucleotide sequence ID" value="NZ_JADIIN010000080.1"/>
</dbReference>
<reference evidence="8" key="1">
    <citation type="submission" date="2020-10" db="EMBL/GenBank/DDBJ databases">
        <title>Dehalococcoides mccartyi of a TCE/Cr reducing biochatode.</title>
        <authorList>
            <person name="Matturro B."/>
        </authorList>
    </citation>
    <scope>NUCLEOTIDE SEQUENCE</scope>
    <source>
        <strain evidence="8">Bin4</strain>
    </source>
</reference>
<dbReference type="InterPro" id="IPR034466">
    <property type="entry name" value="Methyltransferase_Class_B"/>
</dbReference>
<dbReference type="GO" id="GO:0051539">
    <property type="term" value="F:4 iron, 4 sulfur cluster binding"/>
    <property type="evidence" value="ECO:0007669"/>
    <property type="project" value="UniProtKB-KW"/>
</dbReference>
<dbReference type="PANTHER" id="PTHR43409:SF16">
    <property type="entry name" value="SLR0320 PROTEIN"/>
    <property type="match status" value="1"/>
</dbReference>
<dbReference type="GO" id="GO:0005829">
    <property type="term" value="C:cytosol"/>
    <property type="evidence" value="ECO:0007669"/>
    <property type="project" value="TreeGrafter"/>
</dbReference>
<dbReference type="AlphaFoldDB" id="A0A843AG60"/>
<keyword evidence="2" id="KW-0949">S-adenosyl-L-methionine</keyword>
<dbReference type="CDD" id="cd01335">
    <property type="entry name" value="Radical_SAM"/>
    <property type="match status" value="1"/>
</dbReference>
<evidence type="ECO:0000256" key="1">
    <source>
        <dbReference type="ARBA" id="ARBA00001966"/>
    </source>
</evidence>
<dbReference type="InterPro" id="IPR013785">
    <property type="entry name" value="Aldolase_TIM"/>
</dbReference>
<dbReference type="GO" id="GO:0003824">
    <property type="term" value="F:catalytic activity"/>
    <property type="evidence" value="ECO:0007669"/>
    <property type="project" value="InterPro"/>
</dbReference>
<evidence type="ECO:0000256" key="3">
    <source>
        <dbReference type="ARBA" id="ARBA00022723"/>
    </source>
</evidence>
<dbReference type="SUPFAM" id="SSF102114">
    <property type="entry name" value="Radical SAM enzymes"/>
    <property type="match status" value="1"/>
</dbReference>
<dbReference type="Gene3D" id="3.40.50.280">
    <property type="entry name" value="Cobalamin-binding domain"/>
    <property type="match status" value="1"/>
</dbReference>
<gene>
    <name evidence="8" type="ORF">ISP01_09845</name>
</gene>
<dbReference type="PROSITE" id="PS51332">
    <property type="entry name" value="B12_BINDING"/>
    <property type="match status" value="1"/>
</dbReference>
<comment type="caution">
    <text evidence="8">The sequence shown here is derived from an EMBL/GenBank/DDBJ whole genome shotgun (WGS) entry which is preliminary data.</text>
</comment>
<dbReference type="InterPro" id="IPR036724">
    <property type="entry name" value="Cobalamin-bd_sf"/>
</dbReference>
<dbReference type="Proteomes" id="UP000658733">
    <property type="component" value="Unassembled WGS sequence"/>
</dbReference>
<dbReference type="InterPro" id="IPR006638">
    <property type="entry name" value="Elp3/MiaA/NifB-like_rSAM"/>
</dbReference>
<organism evidence="8 9">
    <name type="scientific">Methanobrevibacter arboriphilus</name>
    <dbReference type="NCBI Taxonomy" id="39441"/>
    <lineage>
        <taxon>Archaea</taxon>
        <taxon>Methanobacteriati</taxon>
        <taxon>Methanobacteriota</taxon>
        <taxon>Methanomada group</taxon>
        <taxon>Methanobacteria</taxon>
        <taxon>Methanobacteriales</taxon>
        <taxon>Methanobacteriaceae</taxon>
        <taxon>Methanobrevibacter</taxon>
    </lineage>
</organism>
<dbReference type="SMART" id="SM00729">
    <property type="entry name" value="Elp3"/>
    <property type="match status" value="1"/>
</dbReference>
<name>A0A843AG60_METAZ</name>
<keyword evidence="3" id="KW-0479">Metal-binding</keyword>
<keyword evidence="5" id="KW-0411">Iron-sulfur</keyword>
<dbReference type="PANTHER" id="PTHR43409">
    <property type="entry name" value="ANAEROBIC MAGNESIUM-PROTOPORPHYRIN IX MONOMETHYL ESTER CYCLASE-RELATED"/>
    <property type="match status" value="1"/>
</dbReference>
<dbReference type="SFLD" id="SFLDS00029">
    <property type="entry name" value="Radical_SAM"/>
    <property type="match status" value="1"/>
</dbReference>
<dbReference type="InterPro" id="IPR058240">
    <property type="entry name" value="rSAM_sf"/>
</dbReference>
<feature type="domain" description="B12-binding" evidence="6">
    <location>
        <begin position="17"/>
        <end position="151"/>
    </location>
</feature>
<dbReference type="GO" id="GO:0031419">
    <property type="term" value="F:cobalamin binding"/>
    <property type="evidence" value="ECO:0007669"/>
    <property type="project" value="InterPro"/>
</dbReference>
<dbReference type="SFLD" id="SFLDG01082">
    <property type="entry name" value="B12-binding_domain_containing"/>
    <property type="match status" value="1"/>
</dbReference>
<comment type="cofactor">
    <cofactor evidence="1">
        <name>[4Fe-4S] cluster</name>
        <dbReference type="ChEBI" id="CHEBI:49883"/>
    </cofactor>
</comment>
<dbReference type="InterPro" id="IPR007197">
    <property type="entry name" value="rSAM"/>
</dbReference>
<evidence type="ECO:0000256" key="4">
    <source>
        <dbReference type="ARBA" id="ARBA00023004"/>
    </source>
</evidence>
<dbReference type="EMBL" id="JADIIN010000080">
    <property type="protein sequence ID" value="MBF4469694.1"/>
    <property type="molecule type" value="Genomic_DNA"/>
</dbReference>
<evidence type="ECO:0000259" key="7">
    <source>
        <dbReference type="PROSITE" id="PS51918"/>
    </source>
</evidence>
<accession>A0A843AG60</accession>
<dbReference type="Pfam" id="PF02310">
    <property type="entry name" value="B12-binding"/>
    <property type="match status" value="1"/>
</dbReference>